<feature type="domain" description="Glycosyl transferase family 1" evidence="2">
    <location>
        <begin position="191"/>
        <end position="326"/>
    </location>
</feature>
<comment type="caution">
    <text evidence="3">The sequence shown here is derived from an EMBL/GenBank/DDBJ whole genome shotgun (WGS) entry which is preliminary data.</text>
</comment>
<dbReference type="EC" id="2.4.-.-" evidence="3"/>
<accession>T1BKG4</accession>
<dbReference type="Gene3D" id="3.40.50.2000">
    <property type="entry name" value="Glycogen Phosphorylase B"/>
    <property type="match status" value="2"/>
</dbReference>
<proteinExistence type="predicted"/>
<dbReference type="AlphaFoldDB" id="T1BKG4"/>
<dbReference type="GO" id="GO:0009103">
    <property type="term" value="P:lipopolysaccharide biosynthetic process"/>
    <property type="evidence" value="ECO:0007669"/>
    <property type="project" value="TreeGrafter"/>
</dbReference>
<name>T1BKG4_9ZZZZ</name>
<dbReference type="SUPFAM" id="SSF53756">
    <property type="entry name" value="UDP-Glycosyltransferase/glycogen phosphorylase"/>
    <property type="match status" value="1"/>
</dbReference>
<evidence type="ECO:0000313" key="3">
    <source>
        <dbReference type="EMBL" id="EQD54470.1"/>
    </source>
</evidence>
<reference evidence="3" key="1">
    <citation type="submission" date="2013-08" db="EMBL/GenBank/DDBJ databases">
        <authorList>
            <person name="Mendez C."/>
            <person name="Richter M."/>
            <person name="Ferrer M."/>
            <person name="Sanchez J."/>
        </authorList>
    </citation>
    <scope>NUCLEOTIDE SEQUENCE</scope>
</reference>
<dbReference type="Pfam" id="PF00534">
    <property type="entry name" value="Glycos_transf_1"/>
    <property type="match status" value="1"/>
</dbReference>
<dbReference type="PANTHER" id="PTHR46401:SF2">
    <property type="entry name" value="GLYCOSYLTRANSFERASE WBBK-RELATED"/>
    <property type="match status" value="1"/>
</dbReference>
<dbReference type="GO" id="GO:0016757">
    <property type="term" value="F:glycosyltransferase activity"/>
    <property type="evidence" value="ECO:0007669"/>
    <property type="project" value="UniProtKB-KW"/>
</dbReference>
<dbReference type="EMBL" id="AUZX01008807">
    <property type="protein sequence ID" value="EQD54470.1"/>
    <property type="molecule type" value="Genomic_DNA"/>
</dbReference>
<keyword evidence="3" id="KW-0328">Glycosyltransferase</keyword>
<evidence type="ECO:0000259" key="2">
    <source>
        <dbReference type="Pfam" id="PF00534"/>
    </source>
</evidence>
<reference evidence="3" key="2">
    <citation type="journal article" date="2014" name="ISME J.">
        <title>Microbial stratification in low pH oxic and suboxic macroscopic growths along an acid mine drainage.</title>
        <authorList>
            <person name="Mendez-Garcia C."/>
            <person name="Mesa V."/>
            <person name="Sprenger R.R."/>
            <person name="Richter M."/>
            <person name="Diez M.S."/>
            <person name="Solano J."/>
            <person name="Bargiela R."/>
            <person name="Golyshina O.V."/>
            <person name="Manteca A."/>
            <person name="Ramos J.L."/>
            <person name="Gallego J.R."/>
            <person name="Llorente I."/>
            <person name="Martins Dos Santos V.A."/>
            <person name="Jensen O.N."/>
            <person name="Pelaez A.I."/>
            <person name="Sanchez J."/>
            <person name="Ferrer M."/>
        </authorList>
    </citation>
    <scope>NUCLEOTIDE SEQUENCE</scope>
</reference>
<evidence type="ECO:0000256" key="1">
    <source>
        <dbReference type="ARBA" id="ARBA00022679"/>
    </source>
</evidence>
<keyword evidence="1 3" id="KW-0808">Transferase</keyword>
<sequence>MYAEHWAKDHKEIKILALADYSSENRFNVDTVDNLHVERVWSRTMSRNQIVNIIKNKVETFAPDIVHLHYNYFTFGGMMKSHMVLNDILELVSGKNIKSLITLHSVVYKPLSRIITDMLYTHIYTDKFEFMFRGLFNRTLRLTLFKANAVVTPSISAYDYVHKLRINKTYSIFYIPLGYEFSAKIPYVNNLSSSRINISFIGTLSPYKGVDLLIKSFVMINNTKENVDLTIYGNPVTKARKDDKYLRRLYGLVKSNQLEGVCHIEPRFHDYDELMSLIFKSNIIVFPFKDDGILSMSASPYLALNTTSKIVVTDSPRLSDFTGIGEVDIAKSGSVESLTNSILKAIEKLDAVRVTSQSFLQRHDVKTVSEQYYDLLMKLYSFSSPKE</sequence>
<protein>
    <submittedName>
        <fullName evidence="3">Glycosyl transferase group 1</fullName>
        <ecNumber evidence="3">2.4.-.-</ecNumber>
    </submittedName>
</protein>
<gene>
    <name evidence="3" type="ORF">B1A_12178</name>
</gene>
<dbReference type="InterPro" id="IPR001296">
    <property type="entry name" value="Glyco_trans_1"/>
</dbReference>
<dbReference type="PANTHER" id="PTHR46401">
    <property type="entry name" value="GLYCOSYLTRANSFERASE WBBK-RELATED"/>
    <property type="match status" value="1"/>
</dbReference>
<organism evidence="3">
    <name type="scientific">mine drainage metagenome</name>
    <dbReference type="NCBI Taxonomy" id="410659"/>
    <lineage>
        <taxon>unclassified sequences</taxon>
        <taxon>metagenomes</taxon>
        <taxon>ecological metagenomes</taxon>
    </lineage>
</organism>